<evidence type="ECO:0000256" key="5">
    <source>
        <dbReference type="ARBA" id="ARBA00022984"/>
    </source>
</evidence>
<dbReference type="OrthoDB" id="9804204at2"/>
<dbReference type="KEGG" id="paca:ID47_06080"/>
<dbReference type="GO" id="GO:0071555">
    <property type="term" value="P:cell wall organization"/>
    <property type="evidence" value="ECO:0007669"/>
    <property type="project" value="UniProtKB-UniRule"/>
</dbReference>
<dbReference type="GO" id="GO:0009252">
    <property type="term" value="P:peptidoglycan biosynthetic process"/>
    <property type="evidence" value="ECO:0007669"/>
    <property type="project" value="UniProtKB-UniPathway"/>
</dbReference>
<feature type="active site" description="Proton donor/acceptor" evidence="7">
    <location>
        <position position="131"/>
    </location>
</feature>
<dbReference type="GO" id="GO:0004180">
    <property type="term" value="F:carboxypeptidase activity"/>
    <property type="evidence" value="ECO:0007669"/>
    <property type="project" value="UniProtKB-ARBA"/>
</dbReference>
<evidence type="ECO:0000256" key="2">
    <source>
        <dbReference type="ARBA" id="ARBA00005992"/>
    </source>
</evidence>
<gene>
    <name evidence="9" type="ORF">ID47_06080</name>
</gene>
<evidence type="ECO:0000259" key="8">
    <source>
        <dbReference type="PROSITE" id="PS52029"/>
    </source>
</evidence>
<dbReference type="Pfam" id="PF03734">
    <property type="entry name" value="YkuD"/>
    <property type="match status" value="1"/>
</dbReference>
<dbReference type="GO" id="GO:0008360">
    <property type="term" value="P:regulation of cell shape"/>
    <property type="evidence" value="ECO:0007669"/>
    <property type="project" value="UniProtKB-UniRule"/>
</dbReference>
<dbReference type="RefSeq" id="WP_038464772.1">
    <property type="nucleotide sequence ID" value="NZ_CP008941.1"/>
</dbReference>
<dbReference type="InterPro" id="IPR038063">
    <property type="entry name" value="Transpep_catalytic_dom"/>
</dbReference>
<evidence type="ECO:0000313" key="9">
    <source>
        <dbReference type="EMBL" id="AIK96396.1"/>
    </source>
</evidence>
<evidence type="ECO:0000256" key="1">
    <source>
        <dbReference type="ARBA" id="ARBA00004752"/>
    </source>
</evidence>
<dbReference type="EMBL" id="CP008941">
    <property type="protein sequence ID" value="AIK96396.1"/>
    <property type="molecule type" value="Genomic_DNA"/>
</dbReference>
<feature type="domain" description="L,D-TPase catalytic" evidence="8">
    <location>
        <begin position="1"/>
        <end position="167"/>
    </location>
</feature>
<dbReference type="STRING" id="91604.ID47_06080"/>
<evidence type="ECO:0000313" key="10">
    <source>
        <dbReference type="Proteomes" id="UP000028926"/>
    </source>
</evidence>
<dbReference type="CDD" id="cd16913">
    <property type="entry name" value="YkuD_like"/>
    <property type="match status" value="1"/>
</dbReference>
<dbReference type="AlphaFoldDB" id="A0A077AVH0"/>
<dbReference type="Proteomes" id="UP000028926">
    <property type="component" value="Chromosome"/>
</dbReference>
<keyword evidence="3" id="KW-0808">Transferase</keyword>
<dbReference type="PROSITE" id="PS52029">
    <property type="entry name" value="LD_TPASE"/>
    <property type="match status" value="1"/>
</dbReference>
<dbReference type="PANTHER" id="PTHR38589">
    <property type="entry name" value="BLR0621 PROTEIN"/>
    <property type="match status" value="1"/>
</dbReference>
<dbReference type="PANTHER" id="PTHR38589:SF1">
    <property type="entry name" value="BLR0621 PROTEIN"/>
    <property type="match status" value="1"/>
</dbReference>
<feature type="active site" description="Nucleophile" evidence="7">
    <location>
        <position position="143"/>
    </location>
</feature>
<organism evidence="9 10">
    <name type="scientific">Candidatus Odyssella acanthamoebae</name>
    <dbReference type="NCBI Taxonomy" id="91604"/>
    <lineage>
        <taxon>Bacteria</taxon>
        <taxon>Pseudomonadati</taxon>
        <taxon>Pseudomonadota</taxon>
        <taxon>Alphaproteobacteria</taxon>
        <taxon>Holosporales</taxon>
        <taxon>Candidatus Paracaedibacteraceae</taxon>
        <taxon>Candidatus Odyssella</taxon>
    </lineage>
</organism>
<comment type="similarity">
    <text evidence="2">Belongs to the YkuD family.</text>
</comment>
<dbReference type="HOGENOM" id="CLU_105370_0_0_5"/>
<dbReference type="GO" id="GO:0016740">
    <property type="term" value="F:transferase activity"/>
    <property type="evidence" value="ECO:0007669"/>
    <property type="project" value="UniProtKB-KW"/>
</dbReference>
<keyword evidence="10" id="KW-1185">Reference proteome</keyword>
<dbReference type="InterPro" id="IPR005490">
    <property type="entry name" value="LD_TPept_cat_dom"/>
</dbReference>
<protein>
    <recommendedName>
        <fullName evidence="8">L,D-TPase catalytic domain-containing protein</fullName>
    </recommendedName>
</protein>
<evidence type="ECO:0000256" key="4">
    <source>
        <dbReference type="ARBA" id="ARBA00022960"/>
    </source>
</evidence>
<dbReference type="SUPFAM" id="SSF141523">
    <property type="entry name" value="L,D-transpeptidase catalytic domain-like"/>
    <property type="match status" value="1"/>
</dbReference>
<keyword evidence="4 7" id="KW-0133">Cell shape</keyword>
<proteinExistence type="inferred from homology"/>
<keyword evidence="6 7" id="KW-0961">Cell wall biogenesis/degradation</keyword>
<evidence type="ECO:0000256" key="6">
    <source>
        <dbReference type="ARBA" id="ARBA00023316"/>
    </source>
</evidence>
<evidence type="ECO:0000256" key="3">
    <source>
        <dbReference type="ARBA" id="ARBA00022679"/>
    </source>
</evidence>
<sequence length="169" mass="18948">MVNLVLTSPTTLMFGTKEYPCATGLGGIKEAKVEGDKATPAGIFGLRYIFYRPDKVETAPSNRLSCRQLTKNDGWCDDPKDPRYNNHIRLPYHARHEKLWREEDDVYDIIVVTTHNSMPVIPNNGSAIFLHVARENYVPTEGCIALSKPDLLEILKGVVPSTQLIVPKL</sequence>
<dbReference type="UniPathway" id="UPA00219"/>
<name>A0A077AVH0_9PROT</name>
<reference evidence="9 10" key="1">
    <citation type="submission" date="2014-07" db="EMBL/GenBank/DDBJ databases">
        <title>Comparative genomic insights into amoeba endosymbionts belonging to the families of Holosporaceae and Candidatus Midichloriaceae within Rickettsiales.</title>
        <authorList>
            <person name="Wang Z."/>
            <person name="Wu M."/>
        </authorList>
    </citation>
    <scope>NUCLEOTIDE SEQUENCE [LARGE SCALE GENOMIC DNA]</scope>
    <source>
        <strain evidence="9">PRA3</strain>
    </source>
</reference>
<comment type="pathway">
    <text evidence="1 7">Cell wall biogenesis; peptidoglycan biosynthesis.</text>
</comment>
<evidence type="ECO:0000256" key="7">
    <source>
        <dbReference type="PROSITE-ProRule" id="PRU01373"/>
    </source>
</evidence>
<dbReference type="eggNOG" id="COG3786">
    <property type="taxonomic scope" value="Bacteria"/>
</dbReference>
<keyword evidence="5 7" id="KW-0573">Peptidoglycan synthesis</keyword>
<accession>A0A077AVH0</accession>